<feature type="compositionally biased region" description="Low complexity" evidence="1">
    <location>
        <begin position="278"/>
        <end position="295"/>
    </location>
</feature>
<comment type="caution">
    <text evidence="3">The sequence shown here is derived from an EMBL/GenBank/DDBJ whole genome shotgun (WGS) entry which is preliminary data.</text>
</comment>
<dbReference type="CDD" id="cd15489">
    <property type="entry name" value="PHD_SF"/>
    <property type="match status" value="1"/>
</dbReference>
<dbReference type="InterPro" id="IPR043151">
    <property type="entry name" value="BAH_sf"/>
</dbReference>
<organism evidence="3 4">
    <name type="scientific">Candolleomyces aberdarensis</name>
    <dbReference type="NCBI Taxonomy" id="2316362"/>
    <lineage>
        <taxon>Eukaryota</taxon>
        <taxon>Fungi</taxon>
        <taxon>Dikarya</taxon>
        <taxon>Basidiomycota</taxon>
        <taxon>Agaricomycotina</taxon>
        <taxon>Agaricomycetes</taxon>
        <taxon>Agaricomycetidae</taxon>
        <taxon>Agaricales</taxon>
        <taxon>Agaricineae</taxon>
        <taxon>Psathyrellaceae</taxon>
        <taxon>Candolleomyces</taxon>
    </lineage>
</organism>
<dbReference type="AlphaFoldDB" id="A0A4Q2DRS0"/>
<evidence type="ECO:0000313" key="3">
    <source>
        <dbReference type="EMBL" id="RXW22723.1"/>
    </source>
</evidence>
<feature type="region of interest" description="Disordered" evidence="1">
    <location>
        <begin position="404"/>
        <end position="482"/>
    </location>
</feature>
<dbReference type="STRING" id="2316362.A0A4Q2DRS0"/>
<feature type="compositionally biased region" description="Polar residues" evidence="1">
    <location>
        <begin position="296"/>
        <end position="306"/>
    </location>
</feature>
<protein>
    <recommendedName>
        <fullName evidence="2">BAH domain-containing protein</fullName>
    </recommendedName>
</protein>
<dbReference type="Gene3D" id="2.30.30.490">
    <property type="match status" value="1"/>
</dbReference>
<sequence length="512" mass="56480">MPEHDYWVVKIREIRGVIHDEDDTNDVWAKVQWYYAPEDVAGVIKSFDTSACSPFERVFSDHFDFVSSESFNEVITIPELKDEDIEQPYIDPGVFYTRYTIERQSRRLKPKPGGTSCVCAKPYDPTSDTPGSLMHFCPRPSCRRWYHQSCLLAHVSNNGSANQNKKLKPKQTKTSTSRLGTRRSSRSNLRAHLNLDLDLGLLANSPDTDKRTPLRRYMKQTPGEEEKRSAKRRKRSLRSASTATTGTPRTTRSSVSARMSAATSTPRTGYGGAFAGLPGITGTPSPSKGSTTTTSNRRSALKSPSASPGKKRKTVVFESEFVTTPPLLFSSLPADEEEDEEDGDGDGDEDGALLEALSSLPQGLVRIAQQPIVRGRLFAKGGVSGNVRAVVRARRLVYELLGGAGEEDEGGDGDEAGFDDENEDVELDEEDEVEGALTRRSRKSRSRSRSHVDSRKSRKTKKNKEENWEEVVLGSGDTTDSEPLTLENVEVKVKGGKKALPVLVCPNCMSAI</sequence>
<feature type="compositionally biased region" description="Acidic residues" evidence="1">
    <location>
        <begin position="334"/>
        <end position="352"/>
    </location>
</feature>
<name>A0A4Q2DRS0_9AGAR</name>
<feature type="region of interest" description="Disordered" evidence="1">
    <location>
        <begin position="201"/>
        <end position="352"/>
    </location>
</feature>
<dbReference type="Proteomes" id="UP000290288">
    <property type="component" value="Unassembled WGS sequence"/>
</dbReference>
<feature type="compositionally biased region" description="Acidic residues" evidence="1">
    <location>
        <begin position="405"/>
        <end position="434"/>
    </location>
</feature>
<dbReference type="CDD" id="cd04370">
    <property type="entry name" value="BAH"/>
    <property type="match status" value="1"/>
</dbReference>
<dbReference type="InterPro" id="IPR011011">
    <property type="entry name" value="Znf_FYVE_PHD"/>
</dbReference>
<feature type="domain" description="BAH" evidence="2">
    <location>
        <begin position="1"/>
        <end position="112"/>
    </location>
</feature>
<dbReference type="GO" id="GO:0003682">
    <property type="term" value="F:chromatin binding"/>
    <property type="evidence" value="ECO:0007669"/>
    <property type="project" value="InterPro"/>
</dbReference>
<dbReference type="InterPro" id="IPR001025">
    <property type="entry name" value="BAH_dom"/>
</dbReference>
<evidence type="ECO:0000259" key="2">
    <source>
        <dbReference type="PROSITE" id="PS51038"/>
    </source>
</evidence>
<dbReference type="OrthoDB" id="10259622at2759"/>
<accession>A0A4Q2DRS0</accession>
<evidence type="ECO:0000313" key="4">
    <source>
        <dbReference type="Proteomes" id="UP000290288"/>
    </source>
</evidence>
<dbReference type="EMBL" id="SDEE01000063">
    <property type="protein sequence ID" value="RXW22723.1"/>
    <property type="molecule type" value="Genomic_DNA"/>
</dbReference>
<evidence type="ECO:0000256" key="1">
    <source>
        <dbReference type="SAM" id="MobiDB-lite"/>
    </source>
</evidence>
<keyword evidence="4" id="KW-1185">Reference proteome</keyword>
<feature type="region of interest" description="Disordered" evidence="1">
    <location>
        <begin position="158"/>
        <end position="188"/>
    </location>
</feature>
<reference evidence="3 4" key="1">
    <citation type="submission" date="2019-01" db="EMBL/GenBank/DDBJ databases">
        <title>Draft genome sequence of Psathyrella aberdarensis IHI B618.</title>
        <authorList>
            <person name="Buettner E."/>
            <person name="Kellner H."/>
        </authorList>
    </citation>
    <scope>NUCLEOTIDE SEQUENCE [LARGE SCALE GENOMIC DNA]</scope>
    <source>
        <strain evidence="3 4">IHI B618</strain>
    </source>
</reference>
<dbReference type="SUPFAM" id="SSF57903">
    <property type="entry name" value="FYVE/PHD zinc finger"/>
    <property type="match status" value="1"/>
</dbReference>
<dbReference type="PANTHER" id="PTHR46364">
    <property type="entry name" value="OS08G0421900 PROTEIN"/>
    <property type="match status" value="1"/>
</dbReference>
<dbReference type="PROSITE" id="PS51038">
    <property type="entry name" value="BAH"/>
    <property type="match status" value="1"/>
</dbReference>
<gene>
    <name evidence="3" type="ORF">EST38_g3125</name>
</gene>
<proteinExistence type="predicted"/>
<feature type="compositionally biased region" description="Low complexity" evidence="1">
    <location>
        <begin position="238"/>
        <end position="256"/>
    </location>
</feature>
<feature type="compositionally biased region" description="Basic residues" evidence="1">
    <location>
        <begin position="439"/>
        <end position="449"/>
    </location>
</feature>